<dbReference type="EMBL" id="OX458332">
    <property type="protein sequence ID" value="CAI8810119.1"/>
    <property type="molecule type" value="Genomic_DNA"/>
</dbReference>
<gene>
    <name evidence="5" type="ORF">MCNOR_1736</name>
</gene>
<keyword evidence="1 5" id="KW-0489">Methyltransferase</keyword>
<proteinExistence type="predicted"/>
<dbReference type="GO" id="GO:0008757">
    <property type="term" value="F:S-adenosylmethionine-dependent methyltransferase activity"/>
    <property type="evidence" value="ECO:0007669"/>
    <property type="project" value="InterPro"/>
</dbReference>
<dbReference type="PANTHER" id="PTHR43464">
    <property type="entry name" value="METHYLTRANSFERASE"/>
    <property type="match status" value="1"/>
</dbReference>
<name>A0AA35UHY3_METCP</name>
<organism evidence="5 6">
    <name type="scientific">Methylococcus capsulatus</name>
    <dbReference type="NCBI Taxonomy" id="414"/>
    <lineage>
        <taxon>Bacteria</taxon>
        <taxon>Pseudomonadati</taxon>
        <taxon>Pseudomonadota</taxon>
        <taxon>Gammaproteobacteria</taxon>
        <taxon>Methylococcales</taxon>
        <taxon>Methylococcaceae</taxon>
        <taxon>Methylococcus</taxon>
    </lineage>
</organism>
<dbReference type="PANTHER" id="PTHR43464:SF19">
    <property type="entry name" value="UBIQUINONE BIOSYNTHESIS O-METHYLTRANSFERASE, MITOCHONDRIAL"/>
    <property type="match status" value="1"/>
</dbReference>
<protein>
    <submittedName>
        <fullName evidence="5">Methyltransferase</fullName>
    </submittedName>
</protein>
<dbReference type="CDD" id="cd02440">
    <property type="entry name" value="AdoMet_MTases"/>
    <property type="match status" value="1"/>
</dbReference>
<sequence>MDFRMNSPAGKAILARARNGDYAHPGEEEAIAAAVDGLPRERIHRLLDVGCGRGGTADWFWRHGWGEVTGVDIDATSIEYARMRYPGVRFLQQDVCRMERPQFQGFDLVYLFTALYAIPDQTEALRRMRMAARPGGILLLVDYTRPATQPPPPELGPEIGNPIEFETVGDTLAATGWKLQTREDWTPRFAVWYENLLERFARERDWIVDTHGPDWYGYVTGWYEALWKALGARRLGGTLVRATTREPARFAAEPFLPLIHGGEGAEP</sequence>
<evidence type="ECO:0000256" key="3">
    <source>
        <dbReference type="ARBA" id="ARBA00022691"/>
    </source>
</evidence>
<keyword evidence="3" id="KW-0949">S-adenosyl-L-methionine</keyword>
<dbReference type="InterPro" id="IPR013216">
    <property type="entry name" value="Methyltransf_11"/>
</dbReference>
<dbReference type="Pfam" id="PF08241">
    <property type="entry name" value="Methyltransf_11"/>
    <property type="match status" value="1"/>
</dbReference>
<reference evidence="5" key="1">
    <citation type="submission" date="2023-03" db="EMBL/GenBank/DDBJ databases">
        <authorList>
            <person name="Pearce D."/>
        </authorList>
    </citation>
    <scope>NUCLEOTIDE SEQUENCE</scope>
    <source>
        <strain evidence="5">Mc</strain>
    </source>
</reference>
<accession>A0AA35UHY3</accession>
<evidence type="ECO:0000313" key="6">
    <source>
        <dbReference type="Proteomes" id="UP001158598"/>
    </source>
</evidence>
<dbReference type="AlphaFoldDB" id="A0AA35UHY3"/>
<dbReference type="Proteomes" id="UP001158598">
    <property type="component" value="Chromosome"/>
</dbReference>
<keyword evidence="2" id="KW-0808">Transferase</keyword>
<evidence type="ECO:0000313" key="5">
    <source>
        <dbReference type="EMBL" id="CAI8810119.1"/>
    </source>
</evidence>
<evidence type="ECO:0000256" key="2">
    <source>
        <dbReference type="ARBA" id="ARBA00022679"/>
    </source>
</evidence>
<evidence type="ECO:0000256" key="1">
    <source>
        <dbReference type="ARBA" id="ARBA00022603"/>
    </source>
</evidence>
<evidence type="ECO:0000259" key="4">
    <source>
        <dbReference type="Pfam" id="PF08241"/>
    </source>
</evidence>
<dbReference type="GO" id="GO:0032259">
    <property type="term" value="P:methylation"/>
    <property type="evidence" value="ECO:0007669"/>
    <property type="project" value="UniProtKB-KW"/>
</dbReference>
<feature type="domain" description="Methyltransferase type 11" evidence="4">
    <location>
        <begin position="47"/>
        <end position="139"/>
    </location>
</feature>